<evidence type="ECO:0000256" key="6">
    <source>
        <dbReference type="HAMAP-Rule" id="MF_01877"/>
    </source>
</evidence>
<reference evidence="8 9" key="1">
    <citation type="journal article" date="2016" name="Nat. Commun.">
        <title>Thousands of microbial genomes shed light on interconnected biogeochemical processes in an aquifer system.</title>
        <authorList>
            <person name="Anantharaman K."/>
            <person name="Brown C.T."/>
            <person name="Hug L.A."/>
            <person name="Sharon I."/>
            <person name="Castelle C.J."/>
            <person name="Probst A.J."/>
            <person name="Thomas B.C."/>
            <person name="Singh A."/>
            <person name="Wilkins M.J."/>
            <person name="Karaoz U."/>
            <person name="Brodie E.L."/>
            <person name="Williams K.H."/>
            <person name="Hubbard S.S."/>
            <person name="Banfield J.F."/>
        </authorList>
    </citation>
    <scope>NUCLEOTIDE SEQUENCE [LARGE SCALE GENOMIC DNA]</scope>
</reference>
<sequence>MTLYIVATPIGNLKDISERAREVLSNVPVVLSEDTRRTKILIAYLGLNPRLISYHQHTSPARIGAILDLLTKHDVALVTDAGTPGINDPGGKLVSAAIEHYGEQLRIVPIPGPCALAAAASVSGFPMDEFTFLGFPPHKKGRQSFFNQIAVTAGSVIFYESPHRIAKALAALAEREPERLALVARELTKQFETLYRGSVSSLSAHLSSNPPPGEYVVVVAPRGYRE</sequence>
<comment type="similarity">
    <text evidence="6">Belongs to the methyltransferase superfamily. RsmI family.</text>
</comment>
<dbReference type="InterPro" id="IPR000878">
    <property type="entry name" value="4pyrrol_Mease"/>
</dbReference>
<comment type="subcellular location">
    <subcellularLocation>
        <location evidence="6">Cytoplasm</location>
    </subcellularLocation>
</comment>
<comment type="caution">
    <text evidence="8">The sequence shown here is derived from an EMBL/GenBank/DDBJ whole genome shotgun (WGS) entry which is preliminary data.</text>
</comment>
<dbReference type="InterPro" id="IPR035996">
    <property type="entry name" value="4pyrrol_Methylase_sf"/>
</dbReference>
<dbReference type="InterPro" id="IPR008189">
    <property type="entry name" value="rRNA_ssu_MeTfrase_I"/>
</dbReference>
<dbReference type="FunFam" id="3.30.950.10:FF:000002">
    <property type="entry name" value="Ribosomal RNA small subunit methyltransferase I"/>
    <property type="match status" value="1"/>
</dbReference>
<dbReference type="Gene3D" id="3.30.950.10">
    <property type="entry name" value="Methyltransferase, Cobalt-precorrin-4 Transmethylase, Domain 2"/>
    <property type="match status" value="1"/>
</dbReference>
<dbReference type="Pfam" id="PF00590">
    <property type="entry name" value="TP_methylase"/>
    <property type="match status" value="1"/>
</dbReference>
<proteinExistence type="inferred from homology"/>
<dbReference type="EC" id="2.1.1.198" evidence="6"/>
<keyword evidence="1 6" id="KW-0963">Cytoplasm</keyword>
<comment type="catalytic activity">
    <reaction evidence="6">
        <text>cytidine(1402) in 16S rRNA + S-adenosyl-L-methionine = 2'-O-methylcytidine(1402) in 16S rRNA + S-adenosyl-L-homocysteine + H(+)</text>
        <dbReference type="Rhea" id="RHEA:42924"/>
        <dbReference type="Rhea" id="RHEA-COMP:10285"/>
        <dbReference type="Rhea" id="RHEA-COMP:10286"/>
        <dbReference type="ChEBI" id="CHEBI:15378"/>
        <dbReference type="ChEBI" id="CHEBI:57856"/>
        <dbReference type="ChEBI" id="CHEBI:59789"/>
        <dbReference type="ChEBI" id="CHEBI:74495"/>
        <dbReference type="ChEBI" id="CHEBI:82748"/>
        <dbReference type="EC" id="2.1.1.198"/>
    </reaction>
</comment>
<dbReference type="Gene3D" id="3.40.1010.10">
    <property type="entry name" value="Cobalt-precorrin-4 Transmethylase, Domain 1"/>
    <property type="match status" value="1"/>
</dbReference>
<evidence type="ECO:0000256" key="3">
    <source>
        <dbReference type="ARBA" id="ARBA00022603"/>
    </source>
</evidence>
<evidence type="ECO:0000256" key="4">
    <source>
        <dbReference type="ARBA" id="ARBA00022679"/>
    </source>
</evidence>
<evidence type="ECO:0000256" key="1">
    <source>
        <dbReference type="ARBA" id="ARBA00022490"/>
    </source>
</evidence>
<evidence type="ECO:0000313" key="8">
    <source>
        <dbReference type="EMBL" id="OGL86883.1"/>
    </source>
</evidence>
<evidence type="ECO:0000256" key="5">
    <source>
        <dbReference type="ARBA" id="ARBA00022691"/>
    </source>
</evidence>
<organism evidence="8 9">
    <name type="scientific">Candidatus Uhrbacteria bacterium RIFCSPLOWO2_02_FULL_48_12</name>
    <dbReference type="NCBI Taxonomy" id="1802407"/>
    <lineage>
        <taxon>Bacteria</taxon>
        <taxon>Candidatus Uhriibacteriota</taxon>
    </lineage>
</organism>
<dbReference type="AlphaFoldDB" id="A0A1F7V8P0"/>
<keyword evidence="3 6" id="KW-0489">Methyltransferase</keyword>
<keyword evidence="4 6" id="KW-0808">Transferase</keyword>
<dbReference type="InterPro" id="IPR014776">
    <property type="entry name" value="4pyrrole_Mease_sub2"/>
</dbReference>
<dbReference type="STRING" id="1802407.A3I40_04095"/>
<dbReference type="PANTHER" id="PTHR46111:SF1">
    <property type="entry name" value="RIBOSOMAL RNA SMALL SUBUNIT METHYLTRANSFERASE I"/>
    <property type="match status" value="1"/>
</dbReference>
<dbReference type="InterPro" id="IPR014777">
    <property type="entry name" value="4pyrrole_Mease_sub1"/>
</dbReference>
<dbReference type="CDD" id="cd11648">
    <property type="entry name" value="RsmI"/>
    <property type="match status" value="1"/>
</dbReference>
<name>A0A1F7V8P0_9BACT</name>
<keyword evidence="5 6" id="KW-0949">S-adenosyl-L-methionine</keyword>
<dbReference type="GO" id="GO:0005737">
    <property type="term" value="C:cytoplasm"/>
    <property type="evidence" value="ECO:0007669"/>
    <property type="project" value="UniProtKB-SubCell"/>
</dbReference>
<dbReference type="HAMAP" id="MF_01877">
    <property type="entry name" value="16SrRNA_methyltr_I"/>
    <property type="match status" value="1"/>
</dbReference>
<evidence type="ECO:0000313" key="9">
    <source>
        <dbReference type="Proteomes" id="UP000178723"/>
    </source>
</evidence>
<accession>A0A1F7V8P0</accession>
<comment type="function">
    <text evidence="6">Catalyzes the 2'-O-methylation of the ribose of cytidine 1402 (C1402) in 16S rRNA.</text>
</comment>
<keyword evidence="2 6" id="KW-0698">rRNA processing</keyword>
<dbReference type="Proteomes" id="UP000178723">
    <property type="component" value="Unassembled WGS sequence"/>
</dbReference>
<evidence type="ECO:0000256" key="2">
    <source>
        <dbReference type="ARBA" id="ARBA00022552"/>
    </source>
</evidence>
<dbReference type="SUPFAM" id="SSF53790">
    <property type="entry name" value="Tetrapyrrole methylase"/>
    <property type="match status" value="1"/>
</dbReference>
<dbReference type="EMBL" id="MGEP01000040">
    <property type="protein sequence ID" value="OGL86883.1"/>
    <property type="molecule type" value="Genomic_DNA"/>
</dbReference>
<dbReference type="PANTHER" id="PTHR46111">
    <property type="entry name" value="RIBOSOMAL RNA SMALL SUBUNIT METHYLTRANSFERASE I"/>
    <property type="match status" value="1"/>
</dbReference>
<dbReference type="PIRSF" id="PIRSF005917">
    <property type="entry name" value="MTase_YraL"/>
    <property type="match status" value="1"/>
</dbReference>
<gene>
    <name evidence="6" type="primary">rsmI</name>
    <name evidence="8" type="ORF">A3I40_04095</name>
</gene>
<dbReference type="GO" id="GO:0070677">
    <property type="term" value="F:rRNA (cytosine-2'-O-)-methyltransferase activity"/>
    <property type="evidence" value="ECO:0007669"/>
    <property type="project" value="UniProtKB-UniRule"/>
</dbReference>
<protein>
    <recommendedName>
        <fullName evidence="6">Ribosomal RNA small subunit methyltransferase I</fullName>
        <ecNumber evidence="6">2.1.1.198</ecNumber>
    </recommendedName>
    <alternativeName>
        <fullName evidence="6">16S rRNA 2'-O-ribose C1402 methyltransferase</fullName>
    </alternativeName>
    <alternativeName>
        <fullName evidence="6">rRNA (cytidine-2'-O-)-methyltransferase RsmI</fullName>
    </alternativeName>
</protein>
<feature type="domain" description="Tetrapyrrole methylase" evidence="7">
    <location>
        <begin position="2"/>
        <end position="202"/>
    </location>
</feature>
<evidence type="ECO:0000259" key="7">
    <source>
        <dbReference type="Pfam" id="PF00590"/>
    </source>
</evidence>
<dbReference type="NCBIfam" id="TIGR00096">
    <property type="entry name" value="16S rRNA (cytidine(1402)-2'-O)-methyltransferase"/>
    <property type="match status" value="1"/>
</dbReference>